<keyword evidence="4" id="KW-0804">Transcription</keyword>
<evidence type="ECO:0000259" key="5">
    <source>
        <dbReference type="PROSITE" id="PS50931"/>
    </source>
</evidence>
<name>A0A921K943_9MICC</name>
<evidence type="ECO:0000256" key="1">
    <source>
        <dbReference type="ARBA" id="ARBA00009437"/>
    </source>
</evidence>
<dbReference type="InterPro" id="IPR036388">
    <property type="entry name" value="WH-like_DNA-bd_sf"/>
</dbReference>
<dbReference type="AlphaFoldDB" id="A0A921K943"/>
<dbReference type="Gene3D" id="1.10.10.10">
    <property type="entry name" value="Winged helix-like DNA-binding domain superfamily/Winged helix DNA-binding domain"/>
    <property type="match status" value="1"/>
</dbReference>
<dbReference type="Pfam" id="PF00126">
    <property type="entry name" value="HTH_1"/>
    <property type="match status" value="1"/>
</dbReference>
<keyword evidence="2" id="KW-0805">Transcription regulation</keyword>
<dbReference type="SUPFAM" id="SSF53850">
    <property type="entry name" value="Periplasmic binding protein-like II"/>
    <property type="match status" value="1"/>
</dbReference>
<reference evidence="6" key="2">
    <citation type="submission" date="2021-09" db="EMBL/GenBank/DDBJ databases">
        <authorList>
            <person name="Gilroy R."/>
        </authorList>
    </citation>
    <scope>NUCLEOTIDE SEQUENCE</scope>
    <source>
        <strain evidence="6">ChiHjej13B12-14962</strain>
    </source>
</reference>
<gene>
    <name evidence="6" type="ORF">K8V32_14145</name>
</gene>
<evidence type="ECO:0000313" key="6">
    <source>
        <dbReference type="EMBL" id="HJF15906.1"/>
    </source>
</evidence>
<dbReference type="PRINTS" id="PR00039">
    <property type="entry name" value="HTHLYSR"/>
</dbReference>
<feature type="domain" description="HTH lysR-type" evidence="5">
    <location>
        <begin position="1"/>
        <end position="58"/>
    </location>
</feature>
<dbReference type="InterPro" id="IPR036390">
    <property type="entry name" value="WH_DNA-bd_sf"/>
</dbReference>
<dbReference type="SUPFAM" id="SSF46785">
    <property type="entry name" value="Winged helix' DNA-binding domain"/>
    <property type="match status" value="1"/>
</dbReference>
<dbReference type="RefSeq" id="WP_303908876.1">
    <property type="nucleotide sequence ID" value="NZ_DYXC01000165.1"/>
</dbReference>
<dbReference type="Gene3D" id="3.40.190.10">
    <property type="entry name" value="Periplasmic binding protein-like II"/>
    <property type="match status" value="2"/>
</dbReference>
<dbReference type="EMBL" id="DYXC01000165">
    <property type="protein sequence ID" value="HJF15906.1"/>
    <property type="molecule type" value="Genomic_DNA"/>
</dbReference>
<evidence type="ECO:0000256" key="4">
    <source>
        <dbReference type="ARBA" id="ARBA00023163"/>
    </source>
</evidence>
<organism evidence="6 7">
    <name type="scientific">Enteractinococcus helveticum</name>
    <dbReference type="NCBI Taxonomy" id="1837282"/>
    <lineage>
        <taxon>Bacteria</taxon>
        <taxon>Bacillati</taxon>
        <taxon>Actinomycetota</taxon>
        <taxon>Actinomycetes</taxon>
        <taxon>Micrococcales</taxon>
        <taxon>Micrococcaceae</taxon>
    </lineage>
</organism>
<dbReference type="Pfam" id="PF03466">
    <property type="entry name" value="LysR_substrate"/>
    <property type="match status" value="1"/>
</dbReference>
<keyword evidence="3" id="KW-0238">DNA-binding</keyword>
<comment type="similarity">
    <text evidence="1">Belongs to the LysR transcriptional regulatory family.</text>
</comment>
<evidence type="ECO:0000256" key="3">
    <source>
        <dbReference type="ARBA" id="ARBA00023125"/>
    </source>
</evidence>
<dbReference type="InterPro" id="IPR000847">
    <property type="entry name" value="LysR_HTH_N"/>
</dbReference>
<dbReference type="GO" id="GO:0003700">
    <property type="term" value="F:DNA-binding transcription factor activity"/>
    <property type="evidence" value="ECO:0007669"/>
    <property type="project" value="InterPro"/>
</dbReference>
<dbReference type="GO" id="GO:0003677">
    <property type="term" value="F:DNA binding"/>
    <property type="evidence" value="ECO:0007669"/>
    <property type="project" value="UniProtKB-KW"/>
</dbReference>
<dbReference type="InterPro" id="IPR005119">
    <property type="entry name" value="LysR_subst-bd"/>
</dbReference>
<proteinExistence type="inferred from homology"/>
<sequence>MDLNLVRVFVAIYEMKSLTAAAERLFVTQSAVSQSLAKLRATLDDELFIRRGGVMAPTSFATSAYPQFYDALTAIERVTGRVEPFDPATTTRTFRIALSELGEVGWLANIVFEVRRLAPQAHIEVVRLETETIADQLRQGEVDVAIAPIGIPGDLERTLVKKQAYRLLMSAAHPLVDNDVTTEQLLKLPRIAVPSDSGSDQLESIQRGSAAYREPAVVAQHFASIPPILRAQPDLVAIVPESIGAGWAKTWPLVVKPLPFEMAALELSVYRRSTTHDQDILDWLSRVVLRAIVALPEHFETITGGN</sequence>
<evidence type="ECO:0000313" key="7">
    <source>
        <dbReference type="Proteomes" id="UP000703315"/>
    </source>
</evidence>
<comment type="caution">
    <text evidence="6">The sequence shown here is derived from an EMBL/GenBank/DDBJ whole genome shotgun (WGS) entry which is preliminary data.</text>
</comment>
<accession>A0A921K943</accession>
<dbReference type="PANTHER" id="PTHR30118:SF15">
    <property type="entry name" value="TRANSCRIPTIONAL REGULATORY PROTEIN"/>
    <property type="match status" value="1"/>
</dbReference>
<protein>
    <submittedName>
        <fullName evidence="6">LysR family transcriptional regulator</fullName>
    </submittedName>
</protein>
<dbReference type="PROSITE" id="PS50931">
    <property type="entry name" value="HTH_LYSR"/>
    <property type="match status" value="1"/>
</dbReference>
<reference evidence="6" key="1">
    <citation type="journal article" date="2021" name="PeerJ">
        <title>Extensive microbial diversity within the chicken gut microbiome revealed by metagenomics and culture.</title>
        <authorList>
            <person name="Gilroy R."/>
            <person name="Ravi A."/>
            <person name="Getino M."/>
            <person name="Pursley I."/>
            <person name="Horton D.L."/>
            <person name="Alikhan N.F."/>
            <person name="Baker D."/>
            <person name="Gharbi K."/>
            <person name="Hall N."/>
            <person name="Watson M."/>
            <person name="Adriaenssens E.M."/>
            <person name="Foster-Nyarko E."/>
            <person name="Jarju S."/>
            <person name="Secka A."/>
            <person name="Antonio M."/>
            <person name="Oren A."/>
            <person name="Chaudhuri R.R."/>
            <person name="La Ragione R."/>
            <person name="Hildebrand F."/>
            <person name="Pallen M.J."/>
        </authorList>
    </citation>
    <scope>NUCLEOTIDE SEQUENCE</scope>
    <source>
        <strain evidence="6">ChiHjej13B12-14962</strain>
    </source>
</reference>
<dbReference type="Proteomes" id="UP000703315">
    <property type="component" value="Unassembled WGS sequence"/>
</dbReference>
<dbReference type="InterPro" id="IPR050389">
    <property type="entry name" value="LysR-type_TF"/>
</dbReference>
<evidence type="ECO:0000256" key="2">
    <source>
        <dbReference type="ARBA" id="ARBA00023015"/>
    </source>
</evidence>
<dbReference type="PANTHER" id="PTHR30118">
    <property type="entry name" value="HTH-TYPE TRANSCRIPTIONAL REGULATOR LEUO-RELATED"/>
    <property type="match status" value="1"/>
</dbReference>